<protein>
    <submittedName>
        <fullName evidence="2">Uncharacterized protein</fullName>
    </submittedName>
</protein>
<evidence type="ECO:0000313" key="2">
    <source>
        <dbReference type="EMBL" id="BCZ85163.1"/>
    </source>
</evidence>
<proteinExistence type="predicted"/>
<sequence length="130" mass="13991">MRFFAMNRRSFAVLAAIATIASSGSEGVVAASQPLLTLPMERDIWLTGTIQRGNGTLAQGDYTTIMLDRTSTSPCDDRAVTNILLGERGAPAPTLLLPYLNQRVAVRGRVICPGSGIQFAPQPDDVFPVW</sequence>
<accession>A0ABN6JWE9</accession>
<evidence type="ECO:0000313" key="3">
    <source>
        <dbReference type="Proteomes" id="UP001319874"/>
    </source>
</evidence>
<gene>
    <name evidence="2" type="ORF">PTKU64_88380</name>
</gene>
<organism evidence="2 3">
    <name type="scientific">Paraburkholderia terrae</name>
    <dbReference type="NCBI Taxonomy" id="311230"/>
    <lineage>
        <taxon>Bacteria</taxon>
        <taxon>Pseudomonadati</taxon>
        <taxon>Pseudomonadota</taxon>
        <taxon>Betaproteobacteria</taxon>
        <taxon>Burkholderiales</taxon>
        <taxon>Burkholderiaceae</taxon>
        <taxon>Paraburkholderia</taxon>
    </lineage>
</organism>
<feature type="chain" id="PRO_5047042605" evidence="1">
    <location>
        <begin position="31"/>
        <end position="130"/>
    </location>
</feature>
<name>A0ABN6JWE9_9BURK</name>
<feature type="signal peptide" evidence="1">
    <location>
        <begin position="1"/>
        <end position="30"/>
    </location>
</feature>
<keyword evidence="1" id="KW-0732">Signal</keyword>
<evidence type="ECO:0000256" key="1">
    <source>
        <dbReference type="SAM" id="SignalP"/>
    </source>
</evidence>
<reference evidence="2 3" key="1">
    <citation type="journal article" date="2022" name="Front. Microbiol.">
        <title>Identification and characterization of a novel class of self-sufficient cytochrome P450 hydroxylase involved in cyclohexanecarboxylate degradation in Paraburkholderia terrae strain KU-64.</title>
        <authorList>
            <person name="Yamamoto T."/>
            <person name="Hasegawa Y."/>
            <person name="Iwaki H."/>
        </authorList>
    </citation>
    <scope>NUCLEOTIDE SEQUENCE [LARGE SCALE GENOMIC DNA]</scope>
    <source>
        <strain evidence="2 3">KU-64</strain>
    </source>
</reference>
<keyword evidence="3" id="KW-1185">Reference proteome</keyword>
<dbReference type="Proteomes" id="UP001319874">
    <property type="component" value="Chromosome 4"/>
</dbReference>
<dbReference type="EMBL" id="AP024958">
    <property type="protein sequence ID" value="BCZ85163.1"/>
    <property type="molecule type" value="Genomic_DNA"/>
</dbReference>